<evidence type="ECO:0000256" key="7">
    <source>
        <dbReference type="ARBA" id="ARBA00022527"/>
    </source>
</evidence>
<evidence type="ECO:0000259" key="23">
    <source>
        <dbReference type="PROSITE" id="PS50081"/>
    </source>
</evidence>
<feature type="region of interest" description="Disordered" evidence="21">
    <location>
        <begin position="189"/>
        <end position="236"/>
    </location>
</feature>
<evidence type="ECO:0000256" key="21">
    <source>
        <dbReference type="SAM" id="MobiDB-lite"/>
    </source>
</evidence>
<evidence type="ECO:0000256" key="1">
    <source>
        <dbReference type="ARBA" id="ARBA00001946"/>
    </source>
</evidence>
<dbReference type="Gene3D" id="3.30.60.20">
    <property type="match status" value="2"/>
</dbReference>
<comment type="catalytic activity">
    <reaction evidence="19">
        <text>L-threonyl-[protein] + ATP = O-phospho-L-threonyl-[protein] + ADP + H(+)</text>
        <dbReference type="Rhea" id="RHEA:46608"/>
        <dbReference type="Rhea" id="RHEA-COMP:11060"/>
        <dbReference type="Rhea" id="RHEA-COMP:11605"/>
        <dbReference type="ChEBI" id="CHEBI:15378"/>
        <dbReference type="ChEBI" id="CHEBI:30013"/>
        <dbReference type="ChEBI" id="CHEBI:30616"/>
        <dbReference type="ChEBI" id="CHEBI:61977"/>
        <dbReference type="ChEBI" id="CHEBI:456216"/>
        <dbReference type="EC" id="2.7.11.13"/>
    </reaction>
</comment>
<evidence type="ECO:0000256" key="4">
    <source>
        <dbReference type="ARBA" id="ARBA00008582"/>
    </source>
</evidence>
<dbReference type="Gene3D" id="1.10.510.10">
    <property type="entry name" value="Transferase(Phosphotransferase) domain 1"/>
    <property type="match status" value="1"/>
</dbReference>
<keyword evidence="11" id="KW-0677">Repeat</keyword>
<dbReference type="SMART" id="SM00109">
    <property type="entry name" value="C1"/>
    <property type="match status" value="2"/>
</dbReference>
<dbReference type="Pfam" id="PF25525">
    <property type="entry name" value="Ubiquitin_PRKD1_N"/>
    <property type="match status" value="1"/>
</dbReference>
<comment type="cofactor">
    <cofactor evidence="1">
        <name>Mg(2+)</name>
        <dbReference type="ChEBI" id="CHEBI:18420"/>
    </cofactor>
</comment>
<dbReference type="InterPro" id="IPR011009">
    <property type="entry name" value="Kinase-like_dom_sf"/>
</dbReference>
<dbReference type="PROSITE" id="PS50011">
    <property type="entry name" value="PROTEIN_KINASE_DOM"/>
    <property type="match status" value="1"/>
</dbReference>
<dbReference type="InterPro" id="IPR020454">
    <property type="entry name" value="DAG/PE-bd"/>
</dbReference>
<dbReference type="Gene3D" id="3.30.200.20">
    <property type="entry name" value="Phosphorylase Kinase, domain 1"/>
    <property type="match status" value="1"/>
</dbReference>
<evidence type="ECO:0000256" key="9">
    <source>
        <dbReference type="ARBA" id="ARBA00022679"/>
    </source>
</evidence>
<evidence type="ECO:0000259" key="22">
    <source>
        <dbReference type="PROSITE" id="PS50011"/>
    </source>
</evidence>
<evidence type="ECO:0000313" key="25">
    <source>
        <dbReference type="Proteomes" id="UP001158576"/>
    </source>
</evidence>
<keyword evidence="16 20" id="KW-0067">ATP-binding</keyword>
<keyword evidence="7" id="KW-0723">Serine/threonine-protein kinase</keyword>
<dbReference type="CDD" id="cd01239">
    <property type="entry name" value="PH_PKD"/>
    <property type="match status" value="1"/>
</dbReference>
<protein>
    <recommendedName>
        <fullName evidence="5">protein kinase C</fullName>
        <ecNumber evidence="5">2.7.11.13</ecNumber>
    </recommendedName>
</protein>
<dbReference type="PROSITE" id="PS00107">
    <property type="entry name" value="PROTEIN_KINASE_ATP"/>
    <property type="match status" value="1"/>
</dbReference>
<comment type="subcellular location">
    <subcellularLocation>
        <location evidence="3">Cytoplasm</location>
    </subcellularLocation>
    <subcellularLocation>
        <location evidence="2">Membrane</location>
    </subcellularLocation>
</comment>
<name>A0ABN7SGK5_OIKDI</name>
<gene>
    <name evidence="24" type="ORF">OKIOD_LOCUS6893</name>
</gene>
<dbReference type="InterPro" id="IPR046349">
    <property type="entry name" value="C1-like_sf"/>
</dbReference>
<evidence type="ECO:0000256" key="6">
    <source>
        <dbReference type="ARBA" id="ARBA00022490"/>
    </source>
</evidence>
<comment type="similarity">
    <text evidence="4">Belongs to the protein kinase superfamily. CAMK Ser/Thr protein kinase family. PKD subfamily.</text>
</comment>
<evidence type="ECO:0000256" key="5">
    <source>
        <dbReference type="ARBA" id="ARBA00012429"/>
    </source>
</evidence>
<dbReference type="InterPro" id="IPR011993">
    <property type="entry name" value="PH-like_dom_sf"/>
</dbReference>
<dbReference type="PANTHER" id="PTHR22968">
    <property type="entry name" value="PROTEIN KINASE C, MU"/>
    <property type="match status" value="1"/>
</dbReference>
<dbReference type="InterPro" id="IPR008271">
    <property type="entry name" value="Ser/Thr_kinase_AS"/>
</dbReference>
<evidence type="ECO:0000256" key="8">
    <source>
        <dbReference type="ARBA" id="ARBA00022553"/>
    </source>
</evidence>
<dbReference type="EC" id="2.7.11.13" evidence="5"/>
<keyword evidence="6" id="KW-0963">Cytoplasm</keyword>
<feature type="domain" description="Phorbol-ester/DAG-type" evidence="23">
    <location>
        <begin position="253"/>
        <end position="307"/>
    </location>
</feature>
<keyword evidence="13" id="KW-0863">Zinc-finger</keyword>
<dbReference type="EMBL" id="OU015569">
    <property type="protein sequence ID" value="CAG5098022.1"/>
    <property type="molecule type" value="Genomic_DNA"/>
</dbReference>
<dbReference type="InterPro" id="IPR002219">
    <property type="entry name" value="PKC_DAG/PE"/>
</dbReference>
<keyword evidence="14" id="KW-0418">Kinase</keyword>
<evidence type="ECO:0000256" key="14">
    <source>
        <dbReference type="ARBA" id="ARBA00022777"/>
    </source>
</evidence>
<evidence type="ECO:0000256" key="2">
    <source>
        <dbReference type="ARBA" id="ARBA00004370"/>
    </source>
</evidence>
<sequence length="791" mass="90127">MTDKMDESYTAALISQKMSEASTLSHASSDDGSPKVSFDLQASLFREPWNESQDCLDQMSMEELNTKASCFLMKKFPDAAVSYPTLGQRLLLYRHDPQDTNILQLLRSPRDICNGDVIEIVLSVEAAKDKVNISKHNLVVHSYKGPTFCDYCDEFLWGLVKQGLKCTACGKNFHKRCVYHIPNDCEGYRSKKPSKRPNPNDMKPPVMSHPSQMSGLSIPTGEPVEKQRPTGSYARGGRPIELEWKLHNKPMVPHTFVIHSYPVIRPTQCKKCTKLLSGVMRQGLQCRDCKYNACTSCVNAGHIPNDCPGEADDESLPEKTSINSGSVSDQNEQMDTSDLGEAAEDDQVDEINLSKIHIQARPNQGDMIPVIRIAQSMRNSKHKKEVKIQGYLIHTTNNDDMRRRHYWRLDGKSLQLFMSEEEQRISKEIPLASVLDCRLAEIIGVMHLELQLSGEIVYYIADDTSVKQTVSLRLWYDHIKKALRPMDPHPNMPQQNPTITKKQLSNIMSLDPDERSATDVEQIYQIFHDEILGSGQFGVVYAAKHRRKPLQVAIKQVDKKRFQNKDNRLIHEVQILAGLHHPGIVNLFNMFENQNQIFVVMEKLQGDMLDMIMSSEHGKLDERITKFLITQGGYLHDKNIVHCDLKPENVLTANSDSSLPQVKLCDFGFARIIGEKSFRRSVVGTPAYLAPEVLNNTGYNRTLDMWSVGVIIYVSLSGTFPFNDEEDIVDQIQNADFMFPDNPWKEISNSAIDLIKHLLQVQRRRRLTVDRAMLHDYFKKTLKNKKEQHNM</sequence>
<evidence type="ECO:0000256" key="3">
    <source>
        <dbReference type="ARBA" id="ARBA00004496"/>
    </source>
</evidence>
<dbReference type="PROSITE" id="PS00108">
    <property type="entry name" value="PROTEIN_KINASE_ST"/>
    <property type="match status" value="1"/>
</dbReference>
<evidence type="ECO:0000256" key="13">
    <source>
        <dbReference type="ARBA" id="ARBA00022771"/>
    </source>
</evidence>
<evidence type="ECO:0000256" key="11">
    <source>
        <dbReference type="ARBA" id="ARBA00022737"/>
    </source>
</evidence>
<dbReference type="SUPFAM" id="SSF57889">
    <property type="entry name" value="Cysteine-rich domain"/>
    <property type="match status" value="2"/>
</dbReference>
<dbReference type="SUPFAM" id="SSF50729">
    <property type="entry name" value="PH domain-like"/>
    <property type="match status" value="1"/>
</dbReference>
<dbReference type="InterPro" id="IPR057764">
    <property type="entry name" value="Ubiquitin_PRKD1-3_N"/>
</dbReference>
<organism evidence="24 25">
    <name type="scientific">Oikopleura dioica</name>
    <name type="common">Tunicate</name>
    <dbReference type="NCBI Taxonomy" id="34765"/>
    <lineage>
        <taxon>Eukaryota</taxon>
        <taxon>Metazoa</taxon>
        <taxon>Chordata</taxon>
        <taxon>Tunicata</taxon>
        <taxon>Appendicularia</taxon>
        <taxon>Copelata</taxon>
        <taxon>Oikopleuridae</taxon>
        <taxon>Oikopleura</taxon>
    </lineage>
</organism>
<dbReference type="PROSITE" id="PS50081">
    <property type="entry name" value="ZF_DAG_PE_2"/>
    <property type="match status" value="2"/>
</dbReference>
<dbReference type="PRINTS" id="PR00008">
    <property type="entry name" value="DAGPEDOMAIN"/>
</dbReference>
<dbReference type="Proteomes" id="UP001158576">
    <property type="component" value="Chromosome XSR"/>
</dbReference>
<proteinExistence type="inferred from homology"/>
<dbReference type="InterPro" id="IPR000719">
    <property type="entry name" value="Prot_kinase_dom"/>
</dbReference>
<evidence type="ECO:0000256" key="17">
    <source>
        <dbReference type="ARBA" id="ARBA00022842"/>
    </source>
</evidence>
<evidence type="ECO:0000313" key="24">
    <source>
        <dbReference type="EMBL" id="CAG5098022.1"/>
    </source>
</evidence>
<dbReference type="SMART" id="SM00220">
    <property type="entry name" value="S_TKc"/>
    <property type="match status" value="1"/>
</dbReference>
<feature type="domain" description="Phorbol-ester/DAG-type" evidence="23">
    <location>
        <begin position="135"/>
        <end position="185"/>
    </location>
</feature>
<dbReference type="InterPro" id="IPR017441">
    <property type="entry name" value="Protein_kinase_ATP_BS"/>
</dbReference>
<dbReference type="Gene3D" id="2.30.29.30">
    <property type="entry name" value="Pleckstrin-homology domain (PH domain)/Phosphotyrosine-binding domain (PTB)"/>
    <property type="match status" value="1"/>
</dbReference>
<evidence type="ECO:0000256" key="20">
    <source>
        <dbReference type="PROSITE-ProRule" id="PRU10141"/>
    </source>
</evidence>
<keyword evidence="15" id="KW-0862">Zinc</keyword>
<accession>A0ABN7SGK5</accession>
<feature type="region of interest" description="Disordered" evidence="21">
    <location>
        <begin position="305"/>
        <end position="336"/>
    </location>
</feature>
<evidence type="ECO:0000256" key="19">
    <source>
        <dbReference type="ARBA" id="ARBA00047272"/>
    </source>
</evidence>
<keyword evidence="25" id="KW-1185">Reference proteome</keyword>
<evidence type="ECO:0000256" key="18">
    <source>
        <dbReference type="ARBA" id="ARBA00023136"/>
    </source>
</evidence>
<keyword evidence="18" id="KW-0472">Membrane</keyword>
<dbReference type="Pfam" id="PF00069">
    <property type="entry name" value="Pkinase"/>
    <property type="match status" value="1"/>
</dbReference>
<dbReference type="SUPFAM" id="SSF56112">
    <property type="entry name" value="Protein kinase-like (PK-like)"/>
    <property type="match status" value="1"/>
</dbReference>
<keyword evidence="9" id="KW-0808">Transferase</keyword>
<dbReference type="PROSITE" id="PS00479">
    <property type="entry name" value="ZF_DAG_PE_1"/>
    <property type="match status" value="1"/>
</dbReference>
<evidence type="ECO:0000256" key="12">
    <source>
        <dbReference type="ARBA" id="ARBA00022741"/>
    </source>
</evidence>
<reference evidence="24 25" key="1">
    <citation type="submission" date="2021-04" db="EMBL/GenBank/DDBJ databases">
        <authorList>
            <person name="Bliznina A."/>
        </authorList>
    </citation>
    <scope>NUCLEOTIDE SEQUENCE [LARGE SCALE GENOMIC DNA]</scope>
</reference>
<evidence type="ECO:0000256" key="16">
    <source>
        <dbReference type="ARBA" id="ARBA00022840"/>
    </source>
</evidence>
<keyword evidence="10" id="KW-0479">Metal-binding</keyword>
<dbReference type="Pfam" id="PF00130">
    <property type="entry name" value="C1_1"/>
    <property type="match status" value="2"/>
</dbReference>
<evidence type="ECO:0000256" key="15">
    <source>
        <dbReference type="ARBA" id="ARBA00022833"/>
    </source>
</evidence>
<dbReference type="CDD" id="cd20795">
    <property type="entry name" value="C1_PKD_rpt1"/>
    <property type="match status" value="1"/>
</dbReference>
<keyword evidence="17" id="KW-0460">Magnesium</keyword>
<feature type="compositionally biased region" description="Polar residues" evidence="21">
    <location>
        <begin position="318"/>
        <end position="336"/>
    </location>
</feature>
<keyword evidence="8" id="KW-0597">Phosphoprotein</keyword>
<feature type="binding site" evidence="20">
    <location>
        <position position="555"/>
    </location>
    <ligand>
        <name>ATP</name>
        <dbReference type="ChEBI" id="CHEBI:30616"/>
    </ligand>
</feature>
<keyword evidence="12 20" id="KW-0547">Nucleotide-binding</keyword>
<dbReference type="PANTHER" id="PTHR22968:SF24">
    <property type="entry name" value="SERINE_THREONINE-PROTEIN KINASE"/>
    <property type="match status" value="1"/>
</dbReference>
<evidence type="ECO:0000256" key="10">
    <source>
        <dbReference type="ARBA" id="ARBA00022723"/>
    </source>
</evidence>
<feature type="domain" description="Protein kinase" evidence="22">
    <location>
        <begin position="526"/>
        <end position="778"/>
    </location>
</feature>